<dbReference type="AlphaFoldDB" id="A0A7N0UPC6"/>
<name>A0A7N0UPC6_KALFE</name>
<protein>
    <submittedName>
        <fullName evidence="1">Uncharacterized protein</fullName>
    </submittedName>
</protein>
<reference evidence="1" key="1">
    <citation type="submission" date="2021-01" db="UniProtKB">
        <authorList>
            <consortium name="EnsemblPlants"/>
        </authorList>
    </citation>
    <scope>IDENTIFICATION</scope>
</reference>
<dbReference type="Gramene" id="Kaladp0079s0009.1.v1.1">
    <property type="protein sequence ID" value="Kaladp0079s0009.1.v1.1.CDS.1"/>
    <property type="gene ID" value="Kaladp0079s0009.v1.1"/>
</dbReference>
<evidence type="ECO:0000313" key="2">
    <source>
        <dbReference type="Proteomes" id="UP000594263"/>
    </source>
</evidence>
<dbReference type="EnsemblPlants" id="Kaladp0079s0009.1.v1.1">
    <property type="protein sequence ID" value="Kaladp0079s0009.1.v1.1.CDS.1"/>
    <property type="gene ID" value="Kaladp0079s0009.v1.1"/>
</dbReference>
<evidence type="ECO:0000313" key="1">
    <source>
        <dbReference type="EnsemblPlants" id="Kaladp0079s0009.1.v1.1.CDS.1"/>
    </source>
</evidence>
<organism evidence="1 2">
    <name type="scientific">Kalanchoe fedtschenkoi</name>
    <name type="common">Lavender scallops</name>
    <name type="synonym">South American air plant</name>
    <dbReference type="NCBI Taxonomy" id="63787"/>
    <lineage>
        <taxon>Eukaryota</taxon>
        <taxon>Viridiplantae</taxon>
        <taxon>Streptophyta</taxon>
        <taxon>Embryophyta</taxon>
        <taxon>Tracheophyta</taxon>
        <taxon>Spermatophyta</taxon>
        <taxon>Magnoliopsida</taxon>
        <taxon>eudicotyledons</taxon>
        <taxon>Gunneridae</taxon>
        <taxon>Pentapetalae</taxon>
        <taxon>Saxifragales</taxon>
        <taxon>Crassulaceae</taxon>
        <taxon>Kalanchoe</taxon>
    </lineage>
</organism>
<keyword evidence="2" id="KW-1185">Reference proteome</keyword>
<sequence length="75" mass="8344">MKPSFVRLMAKPSLVSPSFSRISIGVFTPKSHIPYADSSDNADRVFKLTTLAATHPFLYFRSILARRRVINAGCS</sequence>
<dbReference type="Proteomes" id="UP000594263">
    <property type="component" value="Unplaced"/>
</dbReference>
<proteinExistence type="predicted"/>
<accession>A0A7N0UPC6</accession>